<dbReference type="Gene3D" id="3.80.10.10">
    <property type="entry name" value="Ribonuclease Inhibitor"/>
    <property type="match status" value="1"/>
</dbReference>
<dbReference type="Pfam" id="PF13855">
    <property type="entry name" value="LRR_8"/>
    <property type="match status" value="1"/>
</dbReference>
<evidence type="ECO:0000256" key="6">
    <source>
        <dbReference type="ARBA" id="ARBA00022989"/>
    </source>
</evidence>
<comment type="caution">
    <text evidence="12">The sequence shown here is derived from an EMBL/GenBank/DDBJ whole genome shotgun (WGS) entry which is preliminary data.</text>
</comment>
<keyword evidence="4 10" id="KW-0812">Transmembrane</keyword>
<keyword evidence="6 10" id="KW-1133">Transmembrane helix</keyword>
<dbReference type="Pfam" id="PF00560">
    <property type="entry name" value="LRR_1"/>
    <property type="match status" value="2"/>
</dbReference>
<dbReference type="InterPro" id="IPR053038">
    <property type="entry name" value="RLP_Defense"/>
</dbReference>
<reference evidence="13" key="1">
    <citation type="journal article" date="2024" name="IScience">
        <title>Strigolactones Initiate the Formation of Haustorium-like Structures in Castilleja.</title>
        <authorList>
            <person name="Buerger M."/>
            <person name="Peterson D."/>
            <person name="Chory J."/>
        </authorList>
    </citation>
    <scope>NUCLEOTIDE SEQUENCE [LARGE SCALE GENOMIC DNA]</scope>
</reference>
<name>A0ABD3DN80_9LAMI</name>
<evidence type="ECO:0000313" key="12">
    <source>
        <dbReference type="EMBL" id="KAL3643527.1"/>
    </source>
</evidence>
<keyword evidence="5" id="KW-0677">Repeat</keyword>
<keyword evidence="7 10" id="KW-0472">Membrane</keyword>
<evidence type="ECO:0000256" key="11">
    <source>
        <dbReference type="SAM" id="SignalP"/>
    </source>
</evidence>
<comment type="similarity">
    <text evidence="2">Belongs to the RLP family.</text>
</comment>
<gene>
    <name evidence="12" type="primary">RLP51_1</name>
    <name evidence="12" type="ORF">CASFOL_014342</name>
</gene>
<keyword evidence="3" id="KW-0433">Leucine-rich repeat</keyword>
<comment type="subcellular location">
    <subcellularLocation>
        <location evidence="1">Membrane</location>
        <topology evidence="1">Single-pass membrane protein</topology>
    </subcellularLocation>
</comment>
<dbReference type="SUPFAM" id="SSF52058">
    <property type="entry name" value="L domain-like"/>
    <property type="match status" value="1"/>
</dbReference>
<evidence type="ECO:0000256" key="8">
    <source>
        <dbReference type="ARBA" id="ARBA00023180"/>
    </source>
</evidence>
<organism evidence="12 13">
    <name type="scientific">Castilleja foliolosa</name>
    <dbReference type="NCBI Taxonomy" id="1961234"/>
    <lineage>
        <taxon>Eukaryota</taxon>
        <taxon>Viridiplantae</taxon>
        <taxon>Streptophyta</taxon>
        <taxon>Embryophyta</taxon>
        <taxon>Tracheophyta</taxon>
        <taxon>Spermatophyta</taxon>
        <taxon>Magnoliopsida</taxon>
        <taxon>eudicotyledons</taxon>
        <taxon>Gunneridae</taxon>
        <taxon>Pentapetalae</taxon>
        <taxon>asterids</taxon>
        <taxon>lamiids</taxon>
        <taxon>Lamiales</taxon>
        <taxon>Orobanchaceae</taxon>
        <taxon>Pedicularideae</taxon>
        <taxon>Castillejinae</taxon>
        <taxon>Castilleja</taxon>
    </lineage>
</organism>
<feature type="region of interest" description="Disordered" evidence="9">
    <location>
        <begin position="24"/>
        <end position="44"/>
    </location>
</feature>
<feature type="chain" id="PRO_5044890188" evidence="11">
    <location>
        <begin position="22"/>
        <end position="422"/>
    </location>
</feature>
<protein>
    <submittedName>
        <fullName evidence="12">Receptor-like protein 51</fullName>
    </submittedName>
</protein>
<accession>A0ABD3DN80</accession>
<evidence type="ECO:0000256" key="10">
    <source>
        <dbReference type="SAM" id="Phobius"/>
    </source>
</evidence>
<feature type="transmembrane region" description="Helical" evidence="10">
    <location>
        <begin position="396"/>
        <end position="417"/>
    </location>
</feature>
<evidence type="ECO:0000256" key="5">
    <source>
        <dbReference type="ARBA" id="ARBA00022737"/>
    </source>
</evidence>
<proteinExistence type="inferred from homology"/>
<sequence>MTISLDPRYLIFLLLTTTVAAISPASSPHPSPTTPIPSSSSTLDPKQLRPLQSLNIPISKNPCAPPPHSSSATTCDAAAPFRHLLSLTLSNCSDDVALSLTALKSLSTLTSLSFLNCPISTIRLPTDLAANLRSFTCVSSLKKLTGVWLSRLQNVTDLTVSRVGITASGPSIILGGMKLLRAVTLSQTNLSGSLPRHWHPNLTFVDLSGNHLRGKIPISLTRLENLVHLNLSSNSLNGTIPTTIGDLGSLRNLSLASNSLTGPIPDSLAALPGLAHLDLGSNQLNGSIPKFIRYMKRLKYLNLGGNNFHGVLPFNASFIKGLEVFKVGDNSGLCYNRSVLGPKVKIGLAACDKHGLPLSPPPAKDLSSDDSSDDLSDDDDYGNVLEKKHHNGPSKVVLGFAIGIASIVFLIVFLVLLSKCCK</sequence>
<dbReference type="PANTHER" id="PTHR48064:SF1">
    <property type="entry name" value="RECEPTOR-LIKE PROTEIN 51-RELATED"/>
    <property type="match status" value="1"/>
</dbReference>
<evidence type="ECO:0000256" key="9">
    <source>
        <dbReference type="SAM" id="MobiDB-lite"/>
    </source>
</evidence>
<keyword evidence="11" id="KW-0732">Signal</keyword>
<dbReference type="InterPro" id="IPR001611">
    <property type="entry name" value="Leu-rich_rpt"/>
</dbReference>
<dbReference type="Proteomes" id="UP001632038">
    <property type="component" value="Unassembled WGS sequence"/>
</dbReference>
<evidence type="ECO:0000313" key="13">
    <source>
        <dbReference type="Proteomes" id="UP001632038"/>
    </source>
</evidence>
<evidence type="ECO:0000256" key="7">
    <source>
        <dbReference type="ARBA" id="ARBA00023136"/>
    </source>
</evidence>
<evidence type="ECO:0000256" key="4">
    <source>
        <dbReference type="ARBA" id="ARBA00022692"/>
    </source>
</evidence>
<dbReference type="GO" id="GO:0016020">
    <property type="term" value="C:membrane"/>
    <property type="evidence" value="ECO:0007669"/>
    <property type="project" value="UniProtKB-SubCell"/>
</dbReference>
<evidence type="ECO:0000256" key="3">
    <source>
        <dbReference type="ARBA" id="ARBA00022614"/>
    </source>
</evidence>
<dbReference type="AlphaFoldDB" id="A0ABD3DN80"/>
<evidence type="ECO:0000256" key="2">
    <source>
        <dbReference type="ARBA" id="ARBA00009592"/>
    </source>
</evidence>
<feature type="signal peptide" evidence="11">
    <location>
        <begin position="1"/>
        <end position="21"/>
    </location>
</feature>
<dbReference type="FunFam" id="3.80.10.10:FF:000111">
    <property type="entry name" value="LRR receptor-like serine/threonine-protein kinase ERECTA"/>
    <property type="match status" value="1"/>
</dbReference>
<keyword evidence="8" id="KW-0325">Glycoprotein</keyword>
<dbReference type="InterPro" id="IPR032675">
    <property type="entry name" value="LRR_dom_sf"/>
</dbReference>
<evidence type="ECO:0000256" key="1">
    <source>
        <dbReference type="ARBA" id="ARBA00004167"/>
    </source>
</evidence>
<dbReference type="EMBL" id="JAVIJP010000016">
    <property type="protein sequence ID" value="KAL3643527.1"/>
    <property type="molecule type" value="Genomic_DNA"/>
</dbReference>
<keyword evidence="13" id="KW-1185">Reference proteome</keyword>
<dbReference type="PANTHER" id="PTHR48064">
    <property type="entry name" value="OS01G0750400 PROTEIN"/>
    <property type="match status" value="1"/>
</dbReference>